<dbReference type="Gene3D" id="1.20.1260.30">
    <property type="match status" value="1"/>
</dbReference>
<reference evidence="10 11" key="1">
    <citation type="submission" date="2019-08" db="EMBL/GenBank/DDBJ databases">
        <authorList>
            <person name="Peeters C."/>
        </authorList>
    </citation>
    <scope>NUCLEOTIDE SEQUENCE [LARGE SCALE GENOMIC DNA]</scope>
    <source>
        <strain evidence="10 11">LMG 31117</strain>
    </source>
</reference>
<dbReference type="Pfam" id="PF02384">
    <property type="entry name" value="N6_Mtase"/>
    <property type="match status" value="1"/>
</dbReference>
<sequence>MNHQALSSFIWSVADLLRGDYKQSEYGKVILPFTILRRLDCVLEATKSKVLTEVASISKSGLNPDPFLRRITEQAVYNTSPLDLVKLLGDQDNIRKNLYDYVGAFSPDAKDIFERFEFHAQIERLARADLLYLVVEKFANIDLHPEAVDNTQMGLVFEELIRKFAEISNETAGEHFTPREVIRLMVNLLFIEDDEVLQPGNAVVRTIYDPTAGTGGMLSVAGEFLLEHNPAARLNMFGQELNDESYAICKADMLIKGQDVGNIMAGNTLSDDGHAARKFDYMLSNPPFGVEWKKVEKAVRKEHEDKGFDGRFGPGLPRVSDGSMLFLLHLISKMRLAVDGGCRFGIVLNGSPLFTGGAGSGESEIRRYVLENDLVEAIVGLPTDMFYNTGIATYVWILSNKKSTARKGKVQLIDASSFWQKMRKSLGSKRKEMSDAQIADVTRLFGGFVEAQLATVFDTSGREVARHVVPEGEQVPEVKASETVKLAPISRIFKNEDFGYTTITVERPLRDENGEIVLGVKGKQKGKPQAYSALRDTENVPLSEDIAMYFERVVLPHAPDAWIDEEKSKVGYEIPFNRHFYVFEPPRDLHTIDEELKAVSANIMKMLEELAE</sequence>
<dbReference type="Gene3D" id="3.40.50.150">
    <property type="entry name" value="Vaccinia Virus protein VP39"/>
    <property type="match status" value="1"/>
</dbReference>
<dbReference type="GO" id="GO:0009007">
    <property type="term" value="F:site-specific DNA-methyltransferase (adenine-specific) activity"/>
    <property type="evidence" value="ECO:0007669"/>
    <property type="project" value="UniProtKB-EC"/>
</dbReference>
<dbReference type="InterPro" id="IPR003356">
    <property type="entry name" value="DNA_methylase_A-5"/>
</dbReference>
<keyword evidence="4" id="KW-0808">Transferase</keyword>
<dbReference type="EMBL" id="CABPSP010000005">
    <property type="protein sequence ID" value="VVE66447.1"/>
    <property type="molecule type" value="Genomic_DNA"/>
</dbReference>
<dbReference type="Pfam" id="PF12161">
    <property type="entry name" value="HsdM_N"/>
    <property type="match status" value="1"/>
</dbReference>
<feature type="domain" description="N6 adenine-specific DNA methyltransferase N-terminal" evidence="9">
    <location>
        <begin position="6"/>
        <end position="138"/>
    </location>
</feature>
<evidence type="ECO:0000256" key="4">
    <source>
        <dbReference type="ARBA" id="ARBA00022679"/>
    </source>
</evidence>
<dbReference type="EC" id="2.1.1.72" evidence="2"/>
<dbReference type="GO" id="GO:0032259">
    <property type="term" value="P:methylation"/>
    <property type="evidence" value="ECO:0007669"/>
    <property type="project" value="UniProtKB-KW"/>
</dbReference>
<evidence type="ECO:0000256" key="2">
    <source>
        <dbReference type="ARBA" id="ARBA00011900"/>
    </source>
</evidence>
<protein>
    <recommendedName>
        <fullName evidence="2">site-specific DNA-methyltransferase (adenine-specific)</fullName>
        <ecNumber evidence="2">2.1.1.72</ecNumber>
    </recommendedName>
</protein>
<proteinExistence type="inferred from homology"/>
<dbReference type="AlphaFoldDB" id="A0A5E5A068"/>
<accession>A0A5E5A068</accession>
<dbReference type="GO" id="GO:0004519">
    <property type="term" value="F:endonuclease activity"/>
    <property type="evidence" value="ECO:0007669"/>
    <property type="project" value="UniProtKB-KW"/>
</dbReference>
<keyword evidence="3" id="KW-0489">Methyltransferase</keyword>
<dbReference type="RefSeq" id="WP_150738260.1">
    <property type="nucleotide sequence ID" value="NZ_CABPSP010000005.1"/>
</dbReference>
<dbReference type="PRINTS" id="PR00507">
    <property type="entry name" value="N12N6MTFRASE"/>
</dbReference>
<gene>
    <name evidence="10" type="ORF">PAN31117_02294</name>
</gene>
<dbReference type="Proteomes" id="UP000383122">
    <property type="component" value="Unassembled WGS sequence"/>
</dbReference>
<dbReference type="InterPro" id="IPR051537">
    <property type="entry name" value="DNA_Adenine_Mtase"/>
</dbReference>
<dbReference type="PANTHER" id="PTHR42933:SF3">
    <property type="entry name" value="TYPE I RESTRICTION ENZYME MJAVIII METHYLASE SUBUNIT"/>
    <property type="match status" value="1"/>
</dbReference>
<keyword evidence="6" id="KW-0680">Restriction system</keyword>
<keyword evidence="10" id="KW-0540">Nuclease</keyword>
<evidence type="ECO:0000256" key="5">
    <source>
        <dbReference type="ARBA" id="ARBA00022691"/>
    </source>
</evidence>
<keyword evidence="5" id="KW-0949">S-adenosyl-L-methionine</keyword>
<dbReference type="GO" id="GO:0009307">
    <property type="term" value="P:DNA restriction-modification system"/>
    <property type="evidence" value="ECO:0007669"/>
    <property type="project" value="UniProtKB-KW"/>
</dbReference>
<evidence type="ECO:0000256" key="3">
    <source>
        <dbReference type="ARBA" id="ARBA00022603"/>
    </source>
</evidence>
<name>A0A5E5A068_9BURK</name>
<evidence type="ECO:0000259" key="9">
    <source>
        <dbReference type="Pfam" id="PF12161"/>
    </source>
</evidence>
<evidence type="ECO:0000313" key="11">
    <source>
        <dbReference type="Proteomes" id="UP000383122"/>
    </source>
</evidence>
<dbReference type="InterPro" id="IPR038333">
    <property type="entry name" value="T1MK-like_N_sf"/>
</dbReference>
<evidence type="ECO:0000259" key="8">
    <source>
        <dbReference type="Pfam" id="PF02384"/>
    </source>
</evidence>
<comment type="similarity">
    <text evidence="1">Belongs to the N(4)/N(6)-methyltransferase family.</text>
</comment>
<dbReference type="PROSITE" id="PS00092">
    <property type="entry name" value="N6_MTASE"/>
    <property type="match status" value="1"/>
</dbReference>
<dbReference type="SUPFAM" id="SSF53335">
    <property type="entry name" value="S-adenosyl-L-methionine-dependent methyltransferases"/>
    <property type="match status" value="1"/>
</dbReference>
<comment type="catalytic activity">
    <reaction evidence="7">
        <text>a 2'-deoxyadenosine in DNA + S-adenosyl-L-methionine = an N(6)-methyl-2'-deoxyadenosine in DNA + S-adenosyl-L-homocysteine + H(+)</text>
        <dbReference type="Rhea" id="RHEA:15197"/>
        <dbReference type="Rhea" id="RHEA-COMP:12418"/>
        <dbReference type="Rhea" id="RHEA-COMP:12419"/>
        <dbReference type="ChEBI" id="CHEBI:15378"/>
        <dbReference type="ChEBI" id="CHEBI:57856"/>
        <dbReference type="ChEBI" id="CHEBI:59789"/>
        <dbReference type="ChEBI" id="CHEBI:90615"/>
        <dbReference type="ChEBI" id="CHEBI:90616"/>
        <dbReference type="EC" id="2.1.1.72"/>
    </reaction>
</comment>
<evidence type="ECO:0000256" key="1">
    <source>
        <dbReference type="ARBA" id="ARBA00006594"/>
    </source>
</evidence>
<dbReference type="InterPro" id="IPR029063">
    <property type="entry name" value="SAM-dependent_MTases_sf"/>
</dbReference>
<evidence type="ECO:0000256" key="7">
    <source>
        <dbReference type="ARBA" id="ARBA00047942"/>
    </source>
</evidence>
<evidence type="ECO:0000313" key="10">
    <source>
        <dbReference type="EMBL" id="VVE66447.1"/>
    </source>
</evidence>
<dbReference type="InterPro" id="IPR002052">
    <property type="entry name" value="DNA_methylase_N6_adenine_CS"/>
</dbReference>
<feature type="domain" description="DNA methylase adenine-specific" evidence="8">
    <location>
        <begin position="152"/>
        <end position="448"/>
    </location>
</feature>
<evidence type="ECO:0000256" key="6">
    <source>
        <dbReference type="ARBA" id="ARBA00022747"/>
    </source>
</evidence>
<organism evidence="10 11">
    <name type="scientific">Pandoraea anapnoica</name>
    <dbReference type="NCBI Taxonomy" id="2508301"/>
    <lineage>
        <taxon>Bacteria</taxon>
        <taxon>Pseudomonadati</taxon>
        <taxon>Pseudomonadota</taxon>
        <taxon>Betaproteobacteria</taxon>
        <taxon>Burkholderiales</taxon>
        <taxon>Burkholderiaceae</taxon>
        <taxon>Pandoraea</taxon>
    </lineage>
</organism>
<dbReference type="GO" id="GO:0008170">
    <property type="term" value="F:N-methyltransferase activity"/>
    <property type="evidence" value="ECO:0007669"/>
    <property type="project" value="InterPro"/>
</dbReference>
<dbReference type="GO" id="GO:0003677">
    <property type="term" value="F:DNA binding"/>
    <property type="evidence" value="ECO:0007669"/>
    <property type="project" value="InterPro"/>
</dbReference>
<dbReference type="PANTHER" id="PTHR42933">
    <property type="entry name" value="SLR6095 PROTEIN"/>
    <property type="match status" value="1"/>
</dbReference>
<dbReference type="OrthoDB" id="9784823at2"/>
<dbReference type="InterPro" id="IPR022749">
    <property type="entry name" value="D12N6_MeTrfase_N"/>
</dbReference>
<keyword evidence="10" id="KW-0255">Endonuclease</keyword>
<keyword evidence="11" id="KW-1185">Reference proteome</keyword>
<keyword evidence="10" id="KW-0378">Hydrolase</keyword>